<dbReference type="Proteomes" id="UP000191094">
    <property type="component" value="Unassembled WGS sequence"/>
</dbReference>
<gene>
    <name evidence="1" type="ORF">B0682_00510</name>
</gene>
<evidence type="ECO:0000313" key="2">
    <source>
        <dbReference type="Proteomes" id="UP000191094"/>
    </source>
</evidence>
<reference evidence="1 2" key="1">
    <citation type="submission" date="2017-02" db="EMBL/GenBank/DDBJ databases">
        <title>Draft genome sequence of Moraxella lincolnii CCUG 9405T type strain.</title>
        <authorList>
            <person name="Salva-Serra F."/>
            <person name="Engstrom-Jakobsson H."/>
            <person name="Thorell K."/>
            <person name="Jaen-Luchoro D."/>
            <person name="Gonzales-Siles L."/>
            <person name="Karlsson R."/>
            <person name="Yazdan S."/>
            <person name="Boulund F."/>
            <person name="Johnning A."/>
            <person name="Engstrand L."/>
            <person name="Kristiansson E."/>
            <person name="Moore E."/>
        </authorList>
    </citation>
    <scope>NUCLEOTIDE SEQUENCE [LARGE SCALE GENOMIC DNA]</scope>
    <source>
        <strain evidence="1 2">CCUG 9405</strain>
    </source>
</reference>
<evidence type="ECO:0000313" key="1">
    <source>
        <dbReference type="EMBL" id="OOS22741.1"/>
    </source>
</evidence>
<comment type="caution">
    <text evidence="1">The sequence shown here is derived from an EMBL/GenBank/DDBJ whole genome shotgun (WGS) entry which is preliminary data.</text>
</comment>
<dbReference type="AlphaFoldDB" id="A0A1T0CKP8"/>
<protein>
    <submittedName>
        <fullName evidence="1">Uncharacterized protein</fullName>
    </submittedName>
</protein>
<sequence>MRTVNTLRKSRELQGDFGKLVVRRASFHEPRAYKRTVYSITVDDDAVTHVYAKRSYDGTANSHIEIEVSENGGQIIEALDTLLGLNNA</sequence>
<proteinExistence type="predicted"/>
<keyword evidence="2" id="KW-1185">Reference proteome</keyword>
<name>A0A1T0CKP8_9GAMM</name>
<organism evidence="1 2">
    <name type="scientific">Lwoffella lincolnii</name>
    <dbReference type="NCBI Taxonomy" id="90241"/>
    <lineage>
        <taxon>Bacteria</taxon>
        <taxon>Pseudomonadati</taxon>
        <taxon>Pseudomonadota</taxon>
        <taxon>Gammaproteobacteria</taxon>
        <taxon>Moraxellales</taxon>
        <taxon>Moraxellaceae</taxon>
        <taxon>Lwoffella</taxon>
    </lineage>
</organism>
<dbReference type="RefSeq" id="WP_078306154.1">
    <property type="nucleotide sequence ID" value="NZ_CP147511.1"/>
</dbReference>
<accession>A0A1T0CKP8</accession>
<dbReference type="EMBL" id="MUYT01000001">
    <property type="protein sequence ID" value="OOS22741.1"/>
    <property type="molecule type" value="Genomic_DNA"/>
</dbReference>